<evidence type="ECO:0000313" key="1">
    <source>
        <dbReference type="EMBL" id="TRM61746.1"/>
    </source>
</evidence>
<protein>
    <submittedName>
        <fullName evidence="1">Uncharacterized protein</fullName>
    </submittedName>
</protein>
<dbReference type="EMBL" id="VDMD01000015">
    <property type="protein sequence ID" value="TRM61746.1"/>
    <property type="molecule type" value="Genomic_DNA"/>
</dbReference>
<accession>A0A550CAM5</accession>
<sequence>MPGLASTPSTPVVATMTKRPIFESPTPFPSAPALQLARPEYPFWIATYNDLPLELQTFLADNGIYNFAPDAYDTEDVDAARVYLAEELYSTVREVLAIAEVYPKERLNTVLQQVLEEHMLRFDALLCFEIVVREELGEQMEDAAVNAMRQLEMDDKIGFMLRSVAGTEGEHGRLQ</sequence>
<comment type="caution">
    <text evidence="1">The sequence shown here is derived from an EMBL/GenBank/DDBJ whole genome shotgun (WGS) entry which is preliminary data.</text>
</comment>
<dbReference type="AlphaFoldDB" id="A0A550CAM5"/>
<gene>
    <name evidence="1" type="ORF">BD626DRAFT_405342</name>
</gene>
<organism evidence="1 2">
    <name type="scientific">Schizophyllum amplum</name>
    <dbReference type="NCBI Taxonomy" id="97359"/>
    <lineage>
        <taxon>Eukaryota</taxon>
        <taxon>Fungi</taxon>
        <taxon>Dikarya</taxon>
        <taxon>Basidiomycota</taxon>
        <taxon>Agaricomycotina</taxon>
        <taxon>Agaricomycetes</taxon>
        <taxon>Agaricomycetidae</taxon>
        <taxon>Agaricales</taxon>
        <taxon>Schizophyllaceae</taxon>
        <taxon>Schizophyllum</taxon>
    </lineage>
</organism>
<name>A0A550CAM5_9AGAR</name>
<reference evidence="1 2" key="1">
    <citation type="journal article" date="2019" name="New Phytol.">
        <title>Comparative genomics reveals unique wood-decay strategies and fruiting body development in the Schizophyllaceae.</title>
        <authorList>
            <person name="Almasi E."/>
            <person name="Sahu N."/>
            <person name="Krizsan K."/>
            <person name="Balint B."/>
            <person name="Kovacs G.M."/>
            <person name="Kiss B."/>
            <person name="Cseklye J."/>
            <person name="Drula E."/>
            <person name="Henrissat B."/>
            <person name="Nagy I."/>
            <person name="Chovatia M."/>
            <person name="Adam C."/>
            <person name="LaButti K."/>
            <person name="Lipzen A."/>
            <person name="Riley R."/>
            <person name="Grigoriev I.V."/>
            <person name="Nagy L.G."/>
        </authorList>
    </citation>
    <scope>NUCLEOTIDE SEQUENCE [LARGE SCALE GENOMIC DNA]</scope>
    <source>
        <strain evidence="1 2">NL-1724</strain>
    </source>
</reference>
<dbReference type="OrthoDB" id="2955657at2759"/>
<keyword evidence="2" id="KW-1185">Reference proteome</keyword>
<dbReference type="Proteomes" id="UP000320762">
    <property type="component" value="Unassembled WGS sequence"/>
</dbReference>
<evidence type="ECO:0000313" key="2">
    <source>
        <dbReference type="Proteomes" id="UP000320762"/>
    </source>
</evidence>
<proteinExistence type="predicted"/>